<dbReference type="AlphaFoldDB" id="A0A0S6W5B5"/>
<evidence type="ECO:0000256" key="1">
    <source>
        <dbReference type="ARBA" id="ARBA00022500"/>
    </source>
</evidence>
<dbReference type="GO" id="GO:0006935">
    <property type="term" value="P:chemotaxis"/>
    <property type="evidence" value="ECO:0007669"/>
    <property type="project" value="UniProtKB-KW"/>
</dbReference>
<dbReference type="EMBL" id="DF820459">
    <property type="protein sequence ID" value="GAK53190.1"/>
    <property type="molecule type" value="Genomic_DNA"/>
</dbReference>
<dbReference type="HOGENOM" id="CLU_000445_107_16_0"/>
<accession>A0A0S6W5B5</accession>
<dbReference type="Proteomes" id="UP000030700">
    <property type="component" value="Unassembled WGS sequence"/>
</dbReference>
<feature type="transmembrane region" description="Helical" evidence="5">
    <location>
        <begin position="16"/>
        <end position="38"/>
    </location>
</feature>
<dbReference type="STRING" id="1499966.U14_04451"/>
<dbReference type="SMART" id="SM00304">
    <property type="entry name" value="HAMP"/>
    <property type="match status" value="1"/>
</dbReference>
<protein>
    <submittedName>
        <fullName evidence="8">Methyl-accepting chemotaxis sensory transducer</fullName>
    </submittedName>
</protein>
<keyword evidence="1" id="KW-0145">Chemotaxis</keyword>
<feature type="domain" description="Methyl-accepting transducer" evidence="6">
    <location>
        <begin position="387"/>
        <end position="602"/>
    </location>
</feature>
<dbReference type="InterPro" id="IPR004089">
    <property type="entry name" value="MCPsignal_dom"/>
</dbReference>
<keyword evidence="4" id="KW-0175">Coiled coil</keyword>
<feature type="coiled-coil region" evidence="4">
    <location>
        <begin position="89"/>
        <end position="125"/>
    </location>
</feature>
<organism evidence="8">
    <name type="scientific">Candidatus Moduliflexus flocculans</name>
    <dbReference type="NCBI Taxonomy" id="1499966"/>
    <lineage>
        <taxon>Bacteria</taxon>
        <taxon>Candidatus Moduliflexota</taxon>
        <taxon>Candidatus Moduliflexia</taxon>
        <taxon>Candidatus Moduliflexales</taxon>
        <taxon>Candidatus Moduliflexaceae</taxon>
    </lineage>
</organism>
<dbReference type="InterPro" id="IPR003660">
    <property type="entry name" value="HAMP_dom"/>
</dbReference>
<comment type="similarity">
    <text evidence="2">Belongs to the methyl-accepting chemotaxis (MCP) protein family.</text>
</comment>
<dbReference type="SUPFAM" id="SSF58104">
    <property type="entry name" value="Methyl-accepting chemotaxis protein (MCP) signaling domain"/>
    <property type="match status" value="1"/>
</dbReference>
<evidence type="ECO:0000313" key="9">
    <source>
        <dbReference type="Proteomes" id="UP000030700"/>
    </source>
</evidence>
<gene>
    <name evidence="8" type="ORF">U14_04451</name>
</gene>
<dbReference type="Pfam" id="PF00672">
    <property type="entry name" value="HAMP"/>
    <property type="match status" value="1"/>
</dbReference>
<keyword evidence="5" id="KW-1133">Transmembrane helix</keyword>
<dbReference type="PROSITE" id="PS50111">
    <property type="entry name" value="CHEMOTAXIS_TRANSDUC_2"/>
    <property type="match status" value="1"/>
</dbReference>
<dbReference type="PANTHER" id="PTHR43531:SF11">
    <property type="entry name" value="METHYL-ACCEPTING CHEMOTAXIS PROTEIN 3"/>
    <property type="match status" value="1"/>
</dbReference>
<evidence type="ECO:0000256" key="2">
    <source>
        <dbReference type="ARBA" id="ARBA00029447"/>
    </source>
</evidence>
<dbReference type="Gene3D" id="1.10.287.950">
    <property type="entry name" value="Methyl-accepting chemotaxis protein"/>
    <property type="match status" value="1"/>
</dbReference>
<keyword evidence="3" id="KW-0807">Transducer</keyword>
<proteinExistence type="inferred from homology"/>
<keyword evidence="5" id="KW-0812">Transmembrane</keyword>
<evidence type="ECO:0000256" key="3">
    <source>
        <dbReference type="PROSITE-ProRule" id="PRU00284"/>
    </source>
</evidence>
<evidence type="ECO:0000313" key="8">
    <source>
        <dbReference type="EMBL" id="GAK53190.1"/>
    </source>
</evidence>
<dbReference type="CDD" id="cd06225">
    <property type="entry name" value="HAMP"/>
    <property type="match status" value="1"/>
</dbReference>
<evidence type="ECO:0000256" key="4">
    <source>
        <dbReference type="SAM" id="Coils"/>
    </source>
</evidence>
<sequence>MSQRRSFVRWGITTKFLAFDCLVILALGAIVAVVFISFQKMDALTTTILDQNLARIIKNSESSQELTTLFAELVTVIFSDQSEAGAARLQALQEQLRSLTSQEANAELQTLIQQFTQQLSAVLEQAALIKQRSAEFTGIEDDFIFNVEMLEDILSEKIETDNAGNVLYLNQLKQLQAMSAGYRSTFLQIVKAVNELQKTGAQNLEEPAKEPAVFNTINSLLSRFGTVTSNKDTEIAKQGEQLVAIITRYKEEIGQYQTAQRTFSEQLALAGQTKEQALNALRSRNQENVLAAETIRSDIHVRVQTSRQFVMLLSAAIGVILLLLSYGAIKTVRPLIALSHAAQQIANGEMDIHLPFVRSADEIGVLTGAFASMAQHLSGTVRDVKAAAQQVALKSREMTIVAEQMSEGASEQAAASQEVSSSMEEMAANIRQNADNAKAAEAMAAQSAHDALEGSQAVNEIITAMQMIVDEISSIQEIANQTNILSMNATIEAARAQEYGKGFAVVASSVRELAKLSRNAADKIQRLVKDCMIRSEQAGACLNRLTPNSQKTAEFVKEIAASSQKQTTGAEHINLAIQQLDSVTQQNASTAEEVSATIETLTAQAIHLQEAMAFFTVKEEEPTKDKTEEGDLLQRINELEQQLNELRAYAQPQSQVTSANAPAQLKKSQISGLFHLTGNHVAGDERDQEFERF</sequence>
<dbReference type="SMART" id="SM00283">
    <property type="entry name" value="MA"/>
    <property type="match status" value="1"/>
</dbReference>
<name>A0A0S6W5B5_9BACT</name>
<dbReference type="PANTHER" id="PTHR43531">
    <property type="entry name" value="PROTEIN ICFG"/>
    <property type="match status" value="1"/>
</dbReference>
<dbReference type="Pfam" id="PF00015">
    <property type="entry name" value="MCPsignal"/>
    <property type="match status" value="1"/>
</dbReference>
<evidence type="ECO:0000259" key="6">
    <source>
        <dbReference type="PROSITE" id="PS50111"/>
    </source>
</evidence>
<reference evidence="8" key="1">
    <citation type="journal article" date="2015" name="PeerJ">
        <title>First genomic representation of candidate bacterial phylum KSB3 points to enhanced environmental sensing as a trigger of wastewater bulking.</title>
        <authorList>
            <person name="Sekiguchi Y."/>
            <person name="Ohashi A."/>
            <person name="Parks D.H."/>
            <person name="Yamauchi T."/>
            <person name="Tyson G.W."/>
            <person name="Hugenholtz P."/>
        </authorList>
    </citation>
    <scope>NUCLEOTIDE SEQUENCE [LARGE SCALE GENOMIC DNA]</scope>
</reference>
<keyword evidence="5" id="KW-0472">Membrane</keyword>
<dbReference type="PROSITE" id="PS50885">
    <property type="entry name" value="HAMP"/>
    <property type="match status" value="1"/>
</dbReference>
<feature type="transmembrane region" description="Helical" evidence="5">
    <location>
        <begin position="309"/>
        <end position="329"/>
    </location>
</feature>
<evidence type="ECO:0000259" key="7">
    <source>
        <dbReference type="PROSITE" id="PS50885"/>
    </source>
</evidence>
<keyword evidence="9" id="KW-1185">Reference proteome</keyword>
<dbReference type="InterPro" id="IPR051310">
    <property type="entry name" value="MCP_chemotaxis"/>
</dbReference>
<feature type="domain" description="HAMP" evidence="7">
    <location>
        <begin position="329"/>
        <end position="382"/>
    </location>
</feature>
<dbReference type="GO" id="GO:0005886">
    <property type="term" value="C:plasma membrane"/>
    <property type="evidence" value="ECO:0007669"/>
    <property type="project" value="TreeGrafter"/>
</dbReference>
<dbReference type="GO" id="GO:0004888">
    <property type="term" value="F:transmembrane signaling receptor activity"/>
    <property type="evidence" value="ECO:0007669"/>
    <property type="project" value="TreeGrafter"/>
</dbReference>
<evidence type="ECO:0000256" key="5">
    <source>
        <dbReference type="SAM" id="Phobius"/>
    </source>
</evidence>
<dbReference type="GO" id="GO:0007165">
    <property type="term" value="P:signal transduction"/>
    <property type="evidence" value="ECO:0007669"/>
    <property type="project" value="UniProtKB-KW"/>
</dbReference>